<evidence type="ECO:0000313" key="4">
    <source>
        <dbReference type="EMBL" id="KAK8958493.1"/>
    </source>
</evidence>
<gene>
    <name evidence="4" type="ORF">KSP40_PGU003679</name>
</gene>
<dbReference type="Gene3D" id="3.40.50.300">
    <property type="entry name" value="P-loop containing nucleotide triphosphate hydrolases"/>
    <property type="match status" value="1"/>
</dbReference>
<dbReference type="EC" id="3.6.4.12" evidence="1"/>
<dbReference type="Pfam" id="PF17855">
    <property type="entry name" value="MCM_lid"/>
    <property type="match status" value="1"/>
</dbReference>
<keyword evidence="5" id="KW-1185">Reference proteome</keyword>
<evidence type="ECO:0000256" key="1">
    <source>
        <dbReference type="ARBA" id="ARBA00012551"/>
    </source>
</evidence>
<evidence type="ECO:0000259" key="3">
    <source>
        <dbReference type="Pfam" id="PF25051"/>
    </source>
</evidence>
<dbReference type="EMBL" id="JBBWWR010000012">
    <property type="protein sequence ID" value="KAK8958493.1"/>
    <property type="molecule type" value="Genomic_DNA"/>
</dbReference>
<sequence>MRRIIREESRHDLRQSWTIALKELTTKACSGLEELTGSKGPGPRGAQKRTWWHVRNSRRCCRCLANWALAKAEGQQRPTSRPEGGFGRGKASGSLRLWLRTDRRGVQHGLQLRSLTGSSGDIAFGVQRGTLVSRLRLDLAKDKDFIPLPVPLLRKYIAYGRTFIFPRPAAEILQKFYLRLRDHNTSADSTPITARQLESLDVVEIMKESLYDEYMDEHGFLDFTRCGGMSEHKEAKRFLTSINKQSELQQKDCFKISEIYGLADRIGLRVPDLDIFIDNLNSAGYFLKKGPKLYQGSLGALVDVFPCDLEVTGSSPGSSHLQKCRVRLIYISHLWWHPFPNPCCVGMLCGAGCPFAIR</sequence>
<evidence type="ECO:0000259" key="2">
    <source>
        <dbReference type="Pfam" id="PF17855"/>
    </source>
</evidence>
<dbReference type="InterPro" id="IPR041562">
    <property type="entry name" value="MCM_lid"/>
</dbReference>
<dbReference type="CDD" id="cd22247">
    <property type="entry name" value="MCM8_WHD"/>
    <property type="match status" value="1"/>
</dbReference>
<dbReference type="Pfam" id="PF25051">
    <property type="entry name" value="WHD_MCM8"/>
    <property type="match status" value="1"/>
</dbReference>
<comment type="caution">
    <text evidence="4">The sequence shown here is derived from an EMBL/GenBank/DDBJ whole genome shotgun (WGS) entry which is preliminary data.</text>
</comment>
<feature type="domain" description="MCM AAA-lid" evidence="2">
    <location>
        <begin position="152"/>
        <end position="200"/>
    </location>
</feature>
<dbReference type="InterPro" id="IPR056875">
    <property type="entry name" value="MCM8/REC_WHD"/>
</dbReference>
<dbReference type="Proteomes" id="UP001412067">
    <property type="component" value="Unassembled WGS sequence"/>
</dbReference>
<reference evidence="4 5" key="1">
    <citation type="journal article" date="2022" name="Nat. Plants">
        <title>Genomes of leafy and leafless Platanthera orchids illuminate the evolution of mycoheterotrophy.</title>
        <authorList>
            <person name="Li M.H."/>
            <person name="Liu K.W."/>
            <person name="Li Z."/>
            <person name="Lu H.C."/>
            <person name="Ye Q.L."/>
            <person name="Zhang D."/>
            <person name="Wang J.Y."/>
            <person name="Li Y.F."/>
            <person name="Zhong Z.M."/>
            <person name="Liu X."/>
            <person name="Yu X."/>
            <person name="Liu D.K."/>
            <person name="Tu X.D."/>
            <person name="Liu B."/>
            <person name="Hao Y."/>
            <person name="Liao X.Y."/>
            <person name="Jiang Y.T."/>
            <person name="Sun W.H."/>
            <person name="Chen J."/>
            <person name="Chen Y.Q."/>
            <person name="Ai Y."/>
            <person name="Zhai J.W."/>
            <person name="Wu S.S."/>
            <person name="Zhou Z."/>
            <person name="Hsiao Y.Y."/>
            <person name="Wu W.L."/>
            <person name="Chen Y.Y."/>
            <person name="Lin Y.F."/>
            <person name="Hsu J.L."/>
            <person name="Li C.Y."/>
            <person name="Wang Z.W."/>
            <person name="Zhao X."/>
            <person name="Zhong W.Y."/>
            <person name="Ma X.K."/>
            <person name="Ma L."/>
            <person name="Huang J."/>
            <person name="Chen G.Z."/>
            <person name="Huang M.Z."/>
            <person name="Huang L."/>
            <person name="Peng D.H."/>
            <person name="Luo Y.B."/>
            <person name="Zou S.Q."/>
            <person name="Chen S.P."/>
            <person name="Lan S."/>
            <person name="Tsai W.C."/>
            <person name="Van de Peer Y."/>
            <person name="Liu Z.J."/>
        </authorList>
    </citation>
    <scope>NUCLEOTIDE SEQUENCE [LARGE SCALE GENOMIC DNA]</scope>
    <source>
        <strain evidence="4">Lor288</strain>
    </source>
</reference>
<dbReference type="InterPro" id="IPR027417">
    <property type="entry name" value="P-loop_NTPase"/>
</dbReference>
<accession>A0ABR2M5L3</accession>
<evidence type="ECO:0000313" key="5">
    <source>
        <dbReference type="Proteomes" id="UP001412067"/>
    </source>
</evidence>
<organism evidence="4 5">
    <name type="scientific">Platanthera guangdongensis</name>
    <dbReference type="NCBI Taxonomy" id="2320717"/>
    <lineage>
        <taxon>Eukaryota</taxon>
        <taxon>Viridiplantae</taxon>
        <taxon>Streptophyta</taxon>
        <taxon>Embryophyta</taxon>
        <taxon>Tracheophyta</taxon>
        <taxon>Spermatophyta</taxon>
        <taxon>Magnoliopsida</taxon>
        <taxon>Liliopsida</taxon>
        <taxon>Asparagales</taxon>
        <taxon>Orchidaceae</taxon>
        <taxon>Orchidoideae</taxon>
        <taxon>Orchideae</taxon>
        <taxon>Orchidinae</taxon>
        <taxon>Platanthera</taxon>
    </lineage>
</organism>
<name>A0ABR2M5L3_9ASPA</name>
<proteinExistence type="predicted"/>
<feature type="domain" description="MCM8/REC winged helix" evidence="3">
    <location>
        <begin position="222"/>
        <end position="295"/>
    </location>
</feature>
<protein>
    <recommendedName>
        <fullName evidence="1">DNA helicase</fullName>
        <ecNumber evidence="1">3.6.4.12</ecNumber>
    </recommendedName>
</protein>